<reference evidence="1 2" key="2">
    <citation type="journal article" date="2022" name="Mol. Ecol. Resour.">
        <title>The genomes of chicory, endive, great burdock and yacon provide insights into Asteraceae paleo-polyploidization history and plant inulin production.</title>
        <authorList>
            <person name="Fan W."/>
            <person name="Wang S."/>
            <person name="Wang H."/>
            <person name="Wang A."/>
            <person name="Jiang F."/>
            <person name="Liu H."/>
            <person name="Zhao H."/>
            <person name="Xu D."/>
            <person name="Zhang Y."/>
        </authorList>
    </citation>
    <scope>NUCLEOTIDE SEQUENCE [LARGE SCALE GENOMIC DNA]</scope>
    <source>
        <strain evidence="2">cv. Yunnan</strain>
        <tissue evidence="1">Leaves</tissue>
    </source>
</reference>
<proteinExistence type="predicted"/>
<reference evidence="2" key="1">
    <citation type="journal article" date="2022" name="Mol. Ecol. Resour.">
        <title>The genomes of chicory, endive, great burdock and yacon provide insights into Asteraceae palaeo-polyploidization history and plant inulin production.</title>
        <authorList>
            <person name="Fan W."/>
            <person name="Wang S."/>
            <person name="Wang H."/>
            <person name="Wang A."/>
            <person name="Jiang F."/>
            <person name="Liu H."/>
            <person name="Zhao H."/>
            <person name="Xu D."/>
            <person name="Zhang Y."/>
        </authorList>
    </citation>
    <scope>NUCLEOTIDE SEQUENCE [LARGE SCALE GENOMIC DNA]</scope>
    <source>
        <strain evidence="2">cv. Yunnan</strain>
    </source>
</reference>
<evidence type="ECO:0000313" key="1">
    <source>
        <dbReference type="EMBL" id="KAI3808271.1"/>
    </source>
</evidence>
<evidence type="ECO:0000313" key="2">
    <source>
        <dbReference type="Proteomes" id="UP001056120"/>
    </source>
</evidence>
<dbReference type="EMBL" id="CM042025">
    <property type="protein sequence ID" value="KAI3808271.1"/>
    <property type="molecule type" value="Genomic_DNA"/>
</dbReference>
<protein>
    <submittedName>
        <fullName evidence="1">Uncharacterized protein</fullName>
    </submittedName>
</protein>
<name>A0ACB9ILA4_9ASTR</name>
<keyword evidence="2" id="KW-1185">Reference proteome</keyword>
<accession>A0ACB9ILA4</accession>
<gene>
    <name evidence="1" type="ORF">L1987_24220</name>
</gene>
<organism evidence="1 2">
    <name type="scientific">Smallanthus sonchifolius</name>
    <dbReference type="NCBI Taxonomy" id="185202"/>
    <lineage>
        <taxon>Eukaryota</taxon>
        <taxon>Viridiplantae</taxon>
        <taxon>Streptophyta</taxon>
        <taxon>Embryophyta</taxon>
        <taxon>Tracheophyta</taxon>
        <taxon>Spermatophyta</taxon>
        <taxon>Magnoliopsida</taxon>
        <taxon>eudicotyledons</taxon>
        <taxon>Gunneridae</taxon>
        <taxon>Pentapetalae</taxon>
        <taxon>asterids</taxon>
        <taxon>campanulids</taxon>
        <taxon>Asterales</taxon>
        <taxon>Asteraceae</taxon>
        <taxon>Asteroideae</taxon>
        <taxon>Heliantheae alliance</taxon>
        <taxon>Millerieae</taxon>
        <taxon>Smallanthus</taxon>
    </lineage>
</organism>
<sequence length="106" mass="11744">MASSNSPSDEPKLEDVSDEGANDSKASHTLMKLLSGKFFKDQKEHQEKTIVTSWEYLGNMVIVEVASRKEAPPAEEEPSLEEDDDSRVGSDGYSSEPINDLEDDDH</sequence>
<comment type="caution">
    <text evidence="1">The sequence shown here is derived from an EMBL/GenBank/DDBJ whole genome shotgun (WGS) entry which is preliminary data.</text>
</comment>
<dbReference type="Proteomes" id="UP001056120">
    <property type="component" value="Linkage Group LG08"/>
</dbReference>